<keyword evidence="3" id="KW-1185">Reference proteome</keyword>
<reference evidence="2 3" key="1">
    <citation type="submission" date="2013-02" db="EMBL/GenBank/DDBJ databases">
        <title>Genome sequence of Clostridium saccharoperbutylacetonicum N1-4(HMT).</title>
        <authorList>
            <person name="Poehlein A."/>
            <person name="Daniel R."/>
        </authorList>
    </citation>
    <scope>NUCLEOTIDE SEQUENCE [LARGE SCALE GENOMIC DNA]</scope>
    <source>
        <strain evidence="3">N1-4(HMT)</strain>
    </source>
</reference>
<accession>M1MT24</accession>
<dbReference type="eggNOG" id="ENOG503271K">
    <property type="taxonomic scope" value="Bacteria"/>
</dbReference>
<evidence type="ECO:0000256" key="1">
    <source>
        <dbReference type="SAM" id="Coils"/>
    </source>
</evidence>
<keyword evidence="1" id="KW-0175">Coiled coil</keyword>
<protein>
    <recommendedName>
        <fullName evidence="4">WXG100 family type VII secretion target</fullName>
    </recommendedName>
</protein>
<dbReference type="AlphaFoldDB" id="M1MT24"/>
<dbReference type="PATRIC" id="fig|931276.5.peg.4145"/>
<dbReference type="RefSeq" id="WP_015394177.1">
    <property type="nucleotide sequence ID" value="NC_020291.1"/>
</dbReference>
<evidence type="ECO:0000313" key="2">
    <source>
        <dbReference type="EMBL" id="AGF57866.1"/>
    </source>
</evidence>
<evidence type="ECO:0008006" key="4">
    <source>
        <dbReference type="Google" id="ProtNLM"/>
    </source>
</evidence>
<name>M1MT24_9CLOT</name>
<gene>
    <name evidence="2" type="ORF">Cspa_c41130</name>
</gene>
<evidence type="ECO:0000313" key="3">
    <source>
        <dbReference type="Proteomes" id="UP000011728"/>
    </source>
</evidence>
<dbReference type="STRING" id="36745.CLSAP_38630"/>
<organism evidence="2 3">
    <name type="scientific">Clostridium saccharoperbutylacetonicum N1-4(HMT)</name>
    <dbReference type="NCBI Taxonomy" id="931276"/>
    <lineage>
        <taxon>Bacteria</taxon>
        <taxon>Bacillati</taxon>
        <taxon>Bacillota</taxon>
        <taxon>Clostridia</taxon>
        <taxon>Eubacteriales</taxon>
        <taxon>Clostridiaceae</taxon>
        <taxon>Clostridium</taxon>
    </lineage>
</organism>
<feature type="coiled-coil region" evidence="1">
    <location>
        <begin position="229"/>
        <end position="280"/>
    </location>
</feature>
<dbReference type="KEGG" id="csr:Cspa_c41130"/>
<dbReference type="HOGENOM" id="CLU_316359_0_0_9"/>
<sequence>MDFKVDLGKLTGTISGHDHVMSILAEQKAIVKGALNELYQGGWSGAARDKFEAAHKTREEKYTLLETEVKFMKEVLTYVEKATAVSLKKDCENFINYIDRCGIGNGVTGPDTGLISFYGDTAQINRNISNCVDKDYKDILKNMDTISDIISNLEFTSFDIGGDISGIEKSISDQTTSLTEFEEAFNKYYNGVNELENKVCGEFSKLSGITDYKTFEKSSVITANGEIDKNNLEKMLKENSGELSDETKETLIYLCRVLGKDKFNDLIKEIEADEKEKQKQANINKDILNLLKDNIKDGLKLDILGQAEDTIKNLKSLYGDIGADEYLKSNLGEENYNKLVAGIDLAEGFIDDPLKDMNKLNDYLENSETGQYLKENNKLLYDKLKMKLVRQEALTVDVINMGKGILSLHDLLKYNNDVNSDFMEIQVEKALGINGMDNEATYKKALEANQKDMENAMNMSWDIAKGIVPGIINDVKNTLDPKNAWDFFTNPDMKLEDAQKWSQSAINTAMTVDGVRAGLGFVKGKISGITKVGSEVGLETSLEEGANASKTGKIKAEIDTNLENIKNEEISSADLELKDINKEIEVDHIKNIDKSEIDINNKEIEVEAPVKDEVETLKLGNNVEVETPVIGNVVDTARETEVPKVDKEVVKDIESENVKDGTESSKYSEISESHPIVEDIKSDTSIENIRKNKDLILFEETFSKAMKNENMMMDEYIKLTHTPMSELSETDIKRIYAVNNSVDNPTNATLMSKVIPEKTYLNCIENGKFSDTVGNCVTRAQDMQDCYTFDDYYNKLGLNYGDNPFDTADKMYVMRYTSQDTEALVTRSYGGTTLKDVKAAQNVLGLNENNTFLNSDPYLGTGVTKDVEGGIGKMELMTIKDNLGNAQYCTVDDGSAIYEVARESNNERLIAIRYNKRWWKVK</sequence>
<proteinExistence type="predicted"/>
<dbReference type="OrthoDB" id="1938402at2"/>
<dbReference type="EMBL" id="CP004121">
    <property type="protein sequence ID" value="AGF57866.1"/>
    <property type="molecule type" value="Genomic_DNA"/>
</dbReference>
<dbReference type="Proteomes" id="UP000011728">
    <property type="component" value="Chromosome"/>
</dbReference>